<reference evidence="1" key="1">
    <citation type="journal article" date="2017" name="Proc. Natl. Acad. Sci. U.S.A.">
        <title>Comparative genomics uncovers the prolific and distinctive metabolic potential of the cyanobacterial genus Moorea.</title>
        <authorList>
            <person name="Leao T."/>
            <person name="Castelao G."/>
            <person name="Korobeynikov A."/>
            <person name="Monroe E.A."/>
            <person name="Podell S."/>
            <person name="Glukhov E."/>
            <person name="Allen E.E."/>
            <person name="Gerwick W.H."/>
            <person name="Gerwick L."/>
        </authorList>
    </citation>
    <scope>NUCLEOTIDE SEQUENCE</scope>
    <source>
        <strain evidence="1">JHB</strain>
    </source>
</reference>
<protein>
    <submittedName>
        <fullName evidence="1">Uncharacterized protein</fullName>
    </submittedName>
</protein>
<organism evidence="1">
    <name type="scientific">Moorena producens (strain JHB)</name>
    <dbReference type="NCBI Taxonomy" id="1454205"/>
    <lineage>
        <taxon>Bacteria</taxon>
        <taxon>Bacillati</taxon>
        <taxon>Cyanobacteriota</taxon>
        <taxon>Cyanophyceae</taxon>
        <taxon>Coleofasciculales</taxon>
        <taxon>Coleofasciculaceae</taxon>
        <taxon>Moorena</taxon>
    </lineage>
</organism>
<reference evidence="1" key="2">
    <citation type="submission" date="2022-10" db="EMBL/GenBank/DDBJ databases">
        <authorList>
            <person name="Ngo T.-E."/>
        </authorList>
    </citation>
    <scope>NUCLEOTIDE SEQUENCE</scope>
    <source>
        <strain evidence="1">JHB</strain>
    </source>
</reference>
<accession>A0A9Q9UWB0</accession>
<dbReference type="AlphaFoldDB" id="A0A9Q9UWB0"/>
<dbReference type="EMBL" id="CP017708">
    <property type="protein sequence ID" value="WAN69725.1"/>
    <property type="molecule type" value="Genomic_DNA"/>
</dbReference>
<name>A0A9Q9UWB0_MOOP1</name>
<gene>
    <name evidence="1" type="ORF">BJP36_37155</name>
</gene>
<evidence type="ECO:0000313" key="1">
    <source>
        <dbReference type="EMBL" id="WAN69725.1"/>
    </source>
</evidence>
<dbReference type="Proteomes" id="UP000176944">
    <property type="component" value="Chromosome"/>
</dbReference>
<sequence length="60" mass="6858">MGLAYGHPTRTHRPGRIYPIAFLTSPLIEMPLAYGDATRTPKHWDYSHNHPESFRVVVTP</sequence>
<proteinExistence type="predicted"/>